<name>A0A1V3NUN5_9GAMM</name>
<organism evidence="1 2">
    <name type="scientific">Thioalkalivibrio denitrificans</name>
    <dbReference type="NCBI Taxonomy" id="108003"/>
    <lineage>
        <taxon>Bacteria</taxon>
        <taxon>Pseudomonadati</taxon>
        <taxon>Pseudomonadota</taxon>
        <taxon>Gammaproteobacteria</taxon>
        <taxon>Chromatiales</taxon>
        <taxon>Ectothiorhodospiraceae</taxon>
        <taxon>Thioalkalivibrio</taxon>
    </lineage>
</organism>
<gene>
    <name evidence="1" type="ORF">B1C78_00665</name>
</gene>
<sequence>MSLFAEKFHSAKSSTTFDDIRAIELVTVDHLVLSYFQQPEVFEEIKQDISDEILDEYGY</sequence>
<dbReference type="EMBL" id="MVBK01000002">
    <property type="protein sequence ID" value="OOG28741.1"/>
    <property type="molecule type" value="Genomic_DNA"/>
</dbReference>
<reference evidence="1 2" key="1">
    <citation type="submission" date="2017-02" db="EMBL/GenBank/DDBJ databases">
        <title>Genomic diversity within the haloalkaliphilic genus Thioalkalivibrio.</title>
        <authorList>
            <person name="Ahn A.-C."/>
            <person name="Meier-Kolthoff J."/>
            <person name="Overmars L."/>
            <person name="Richter M."/>
            <person name="Woyke T."/>
            <person name="Sorokin D.Y."/>
            <person name="Muyzer G."/>
        </authorList>
    </citation>
    <scope>NUCLEOTIDE SEQUENCE [LARGE SCALE GENOMIC DNA]</scope>
    <source>
        <strain evidence="1 2">ALJD</strain>
    </source>
</reference>
<protein>
    <submittedName>
        <fullName evidence="1">Uncharacterized protein</fullName>
    </submittedName>
</protein>
<dbReference type="AlphaFoldDB" id="A0A1V3NUN5"/>
<accession>A0A1V3NUN5</accession>
<evidence type="ECO:0000313" key="1">
    <source>
        <dbReference type="EMBL" id="OOG28741.1"/>
    </source>
</evidence>
<dbReference type="Proteomes" id="UP000189462">
    <property type="component" value="Unassembled WGS sequence"/>
</dbReference>
<comment type="caution">
    <text evidence="1">The sequence shown here is derived from an EMBL/GenBank/DDBJ whole genome shotgun (WGS) entry which is preliminary data.</text>
</comment>
<keyword evidence="2" id="KW-1185">Reference proteome</keyword>
<proteinExistence type="predicted"/>
<evidence type="ECO:0000313" key="2">
    <source>
        <dbReference type="Proteomes" id="UP000189462"/>
    </source>
</evidence>